<reference evidence="4" key="1">
    <citation type="journal article" date="2019" name="Int. J. Syst. Evol. Microbiol.">
        <title>The Global Catalogue of Microorganisms (GCM) 10K type strain sequencing project: providing services to taxonomists for standard genome sequencing and annotation.</title>
        <authorList>
            <consortium name="The Broad Institute Genomics Platform"/>
            <consortium name="The Broad Institute Genome Sequencing Center for Infectious Disease"/>
            <person name="Wu L."/>
            <person name="Ma J."/>
        </authorList>
    </citation>
    <scope>NUCLEOTIDE SEQUENCE [LARGE SCALE GENOMIC DNA]</scope>
    <source>
        <strain evidence="4">KCTC 42984</strain>
    </source>
</reference>
<dbReference type="Proteomes" id="UP001595604">
    <property type="component" value="Unassembled WGS sequence"/>
</dbReference>
<dbReference type="Gene3D" id="3.40.50.720">
    <property type="entry name" value="NAD(P)-binding Rossmann-like Domain"/>
    <property type="match status" value="1"/>
</dbReference>
<dbReference type="PANTHER" id="PTHR43669">
    <property type="entry name" value="5-KETO-D-GLUCONATE 5-REDUCTASE"/>
    <property type="match status" value="1"/>
</dbReference>
<dbReference type="CDD" id="cd05233">
    <property type="entry name" value="SDR_c"/>
    <property type="match status" value="1"/>
</dbReference>
<dbReference type="PRINTS" id="PR00081">
    <property type="entry name" value="GDHRDH"/>
</dbReference>
<dbReference type="SUPFAM" id="SSF51735">
    <property type="entry name" value="NAD(P)-binding Rossmann-fold domains"/>
    <property type="match status" value="1"/>
</dbReference>
<keyword evidence="4" id="KW-1185">Reference proteome</keyword>
<dbReference type="NCBIfam" id="NF005559">
    <property type="entry name" value="PRK07231.1"/>
    <property type="match status" value="1"/>
</dbReference>
<evidence type="ECO:0000313" key="4">
    <source>
        <dbReference type="Proteomes" id="UP001595604"/>
    </source>
</evidence>
<gene>
    <name evidence="3" type="ORF">ACFOD9_00815</name>
</gene>
<sequence length="255" mass="26807">MRFEGKVAIVTGAAQGIGATYARRLAAEGARVVVSDIKEEGARAVVEEIIAAGGEAIFLPVDVSDEASCLALAQAAKAHFGRIDCLINNAGIFAGMRYEPMMTVDMAYFDRIIAVNFRGTLLVIRAVAPIMAETGGGSIVNQSSITSHAIGPRAGYYAISKLAVNGLTAGLALELGASNIRVNGVAPGQTETPALEDMRATVSEEVLKKVYADMPIKRPGTTDEQANAALFLLSDEASYITGETLFVDGGRIRRI</sequence>
<evidence type="ECO:0000256" key="1">
    <source>
        <dbReference type="ARBA" id="ARBA00006484"/>
    </source>
</evidence>
<protein>
    <submittedName>
        <fullName evidence="3">SDR family NAD(P)-dependent oxidoreductase</fullName>
        <ecNumber evidence="3">1.1.1.-</ecNumber>
    </submittedName>
</protein>
<dbReference type="InterPro" id="IPR002347">
    <property type="entry name" value="SDR_fam"/>
</dbReference>
<evidence type="ECO:0000313" key="3">
    <source>
        <dbReference type="EMBL" id="MFC3172784.1"/>
    </source>
</evidence>
<dbReference type="EC" id="1.1.1.-" evidence="3"/>
<dbReference type="InterPro" id="IPR036291">
    <property type="entry name" value="NAD(P)-bd_dom_sf"/>
</dbReference>
<comment type="similarity">
    <text evidence="1">Belongs to the short-chain dehydrogenases/reductases (SDR) family.</text>
</comment>
<dbReference type="Pfam" id="PF13561">
    <property type="entry name" value="adh_short_C2"/>
    <property type="match status" value="1"/>
</dbReference>
<keyword evidence="2 3" id="KW-0560">Oxidoreductase</keyword>
<proteinExistence type="inferred from homology"/>
<dbReference type="PRINTS" id="PR00080">
    <property type="entry name" value="SDRFAMILY"/>
</dbReference>
<accession>A0ABV7IM93</accession>
<comment type="caution">
    <text evidence="3">The sequence shown here is derived from an EMBL/GenBank/DDBJ whole genome shotgun (WGS) entry which is preliminary data.</text>
</comment>
<name>A0ABV7IM93_9SPHN</name>
<dbReference type="PANTHER" id="PTHR43669:SF3">
    <property type="entry name" value="ALCOHOL DEHYDROGENASE, PUTATIVE (AFU_ORTHOLOGUE AFUA_3G03445)-RELATED"/>
    <property type="match status" value="1"/>
</dbReference>
<dbReference type="RefSeq" id="WP_379508181.1">
    <property type="nucleotide sequence ID" value="NZ_JBHRTQ010000001.1"/>
</dbReference>
<dbReference type="PROSITE" id="PS00061">
    <property type="entry name" value="ADH_SHORT"/>
    <property type="match status" value="1"/>
</dbReference>
<dbReference type="EMBL" id="JBHRTQ010000001">
    <property type="protein sequence ID" value="MFC3172784.1"/>
    <property type="molecule type" value="Genomic_DNA"/>
</dbReference>
<organism evidence="3 4">
    <name type="scientific">Novosphingobium bradum</name>
    <dbReference type="NCBI Taxonomy" id="1737444"/>
    <lineage>
        <taxon>Bacteria</taxon>
        <taxon>Pseudomonadati</taxon>
        <taxon>Pseudomonadota</taxon>
        <taxon>Alphaproteobacteria</taxon>
        <taxon>Sphingomonadales</taxon>
        <taxon>Sphingomonadaceae</taxon>
        <taxon>Novosphingobium</taxon>
    </lineage>
</organism>
<dbReference type="GO" id="GO:0016491">
    <property type="term" value="F:oxidoreductase activity"/>
    <property type="evidence" value="ECO:0007669"/>
    <property type="project" value="UniProtKB-KW"/>
</dbReference>
<evidence type="ECO:0000256" key="2">
    <source>
        <dbReference type="ARBA" id="ARBA00023002"/>
    </source>
</evidence>
<dbReference type="InterPro" id="IPR020904">
    <property type="entry name" value="Sc_DH/Rdtase_CS"/>
</dbReference>